<evidence type="ECO:0000256" key="5">
    <source>
        <dbReference type="ARBA" id="ARBA00023136"/>
    </source>
</evidence>
<evidence type="ECO:0000256" key="1">
    <source>
        <dbReference type="ARBA" id="ARBA00004651"/>
    </source>
</evidence>
<feature type="transmembrane region" description="Helical" evidence="6">
    <location>
        <begin position="12"/>
        <end position="31"/>
    </location>
</feature>
<dbReference type="EMBL" id="LS483476">
    <property type="protein sequence ID" value="SQI53398.1"/>
    <property type="molecule type" value="Genomic_DNA"/>
</dbReference>
<evidence type="ECO:0000313" key="8">
    <source>
        <dbReference type="EMBL" id="SQI53398.1"/>
    </source>
</evidence>
<accession>A0A2X4VZZ2</accession>
<dbReference type="STRING" id="1348624.GCA_001591545_03390"/>
<name>A0A2X4VZZ2_LEDLE</name>
<feature type="transmembrane region" description="Helical" evidence="6">
    <location>
        <begin position="274"/>
        <end position="300"/>
    </location>
</feature>
<gene>
    <name evidence="8" type="ORF">NCTC4824_00868</name>
</gene>
<feature type="domain" description="Type II secretion system protein GspF" evidence="7">
    <location>
        <begin position="165"/>
        <end position="291"/>
    </location>
</feature>
<organism evidence="8 9">
    <name type="scientific">Lederbergia lenta</name>
    <name type="common">Bacillus lentus</name>
    <dbReference type="NCBI Taxonomy" id="1467"/>
    <lineage>
        <taxon>Bacteria</taxon>
        <taxon>Bacillati</taxon>
        <taxon>Bacillota</taxon>
        <taxon>Bacilli</taxon>
        <taxon>Bacillales</taxon>
        <taxon>Bacillaceae</taxon>
        <taxon>Lederbergia</taxon>
    </lineage>
</organism>
<dbReference type="PANTHER" id="PTHR35007">
    <property type="entry name" value="INTEGRAL MEMBRANE PROTEIN-RELATED"/>
    <property type="match status" value="1"/>
</dbReference>
<feature type="transmembrane region" description="Helical" evidence="6">
    <location>
        <begin position="104"/>
        <end position="123"/>
    </location>
</feature>
<dbReference type="AlphaFoldDB" id="A0A2X4VZZ2"/>
<dbReference type="GO" id="GO:0005886">
    <property type="term" value="C:plasma membrane"/>
    <property type="evidence" value="ECO:0007669"/>
    <property type="project" value="UniProtKB-SubCell"/>
</dbReference>
<dbReference type="RefSeq" id="WP_066144968.1">
    <property type="nucleotide sequence ID" value="NZ_CBCSGM010000007.1"/>
</dbReference>
<proteinExistence type="predicted"/>
<dbReference type="InterPro" id="IPR018076">
    <property type="entry name" value="T2SS_GspF_dom"/>
</dbReference>
<evidence type="ECO:0000256" key="3">
    <source>
        <dbReference type="ARBA" id="ARBA00022692"/>
    </source>
</evidence>
<evidence type="ECO:0000256" key="2">
    <source>
        <dbReference type="ARBA" id="ARBA00022475"/>
    </source>
</evidence>
<keyword evidence="4 6" id="KW-1133">Transmembrane helix</keyword>
<evidence type="ECO:0000313" key="9">
    <source>
        <dbReference type="Proteomes" id="UP000249134"/>
    </source>
</evidence>
<keyword evidence="3 6" id="KW-0812">Transmembrane</keyword>
<keyword evidence="2" id="KW-1003">Cell membrane</keyword>
<dbReference type="KEGG" id="blen:NCTC4824_00868"/>
<reference evidence="8 9" key="1">
    <citation type="submission" date="2018-06" db="EMBL/GenBank/DDBJ databases">
        <authorList>
            <consortium name="Pathogen Informatics"/>
            <person name="Doyle S."/>
        </authorList>
    </citation>
    <scope>NUCLEOTIDE SEQUENCE [LARGE SCALE GENOMIC DNA]</scope>
    <source>
        <strain evidence="8 9">NCTC4824</strain>
    </source>
</reference>
<keyword evidence="9" id="KW-1185">Reference proteome</keyword>
<evidence type="ECO:0000256" key="6">
    <source>
        <dbReference type="SAM" id="Phobius"/>
    </source>
</evidence>
<dbReference type="Proteomes" id="UP000249134">
    <property type="component" value="Chromosome 1"/>
</dbReference>
<evidence type="ECO:0000259" key="7">
    <source>
        <dbReference type="Pfam" id="PF00482"/>
    </source>
</evidence>
<evidence type="ECO:0000256" key="4">
    <source>
        <dbReference type="ARBA" id="ARBA00022989"/>
    </source>
</evidence>
<dbReference type="PANTHER" id="PTHR35007:SF2">
    <property type="entry name" value="PILUS ASSEMBLE PROTEIN"/>
    <property type="match status" value="1"/>
</dbReference>
<protein>
    <submittedName>
        <fullName evidence="8">Flp pilus assembly protein TadB</fullName>
    </submittedName>
</protein>
<feature type="transmembrane region" description="Helical" evidence="6">
    <location>
        <begin position="129"/>
        <end position="149"/>
    </location>
</feature>
<comment type="subcellular location">
    <subcellularLocation>
        <location evidence="1">Cell membrane</location>
        <topology evidence="1">Multi-pass membrane protein</topology>
    </subcellularLocation>
</comment>
<sequence>MSPYFDIIVKLLVIFTIIMIGIGFMYIWFYIAKKEKLIKHIHPEEKRRNQKKMQDIIWGPLIKASEYIGPTAKKYPLMFDFQKDELTLVQAGNPHGLRMESLHGLRFVLGMGSLFIAILYSFLGMPFALLLLVILPVSGFMFPSLWIMYQAKERQEIISTSMPDFLDTVSITLQAGVSMDAALRQVTNQMDGPLSEEIQRFNREIDLGVQRRQAFQSLLDRNTSKELEMLVNSLVQGADLGVPVSTTFRVQAEDLRAMRGFKAKEKAAKASPQVTLVTTFLVAPAVFLLIIGLLFLNMLYNPGAFGLDVWF</sequence>
<dbReference type="Pfam" id="PF00482">
    <property type="entry name" value="T2SSF"/>
    <property type="match status" value="1"/>
</dbReference>
<keyword evidence="5 6" id="KW-0472">Membrane</keyword>